<comment type="subcellular location">
    <subcellularLocation>
        <location evidence="1">Membrane</location>
        <topology evidence="1">Multi-pass membrane protein</topology>
    </subcellularLocation>
</comment>
<feature type="transmembrane region" description="Helical" evidence="5">
    <location>
        <begin position="116"/>
        <end position="133"/>
    </location>
</feature>
<organism evidence="7 8">
    <name type="scientific">Chitinophaga caseinilytica</name>
    <dbReference type="NCBI Taxonomy" id="2267521"/>
    <lineage>
        <taxon>Bacteria</taxon>
        <taxon>Pseudomonadati</taxon>
        <taxon>Bacteroidota</taxon>
        <taxon>Chitinophagia</taxon>
        <taxon>Chitinophagales</taxon>
        <taxon>Chitinophagaceae</taxon>
        <taxon>Chitinophaga</taxon>
    </lineage>
</organism>
<dbReference type="Proteomes" id="UP001449657">
    <property type="component" value="Chromosome"/>
</dbReference>
<sequence length="148" mass="16562">MKHKRLLEGIIFFLFLFWIYAAVVKLADISLWKFRLLEQPFSDAFAEPLAWGLPLLEFVIAALMISGRTVKWGLYAGAGLLAVFSGYIGMILLNVFSHVPCSCAGIVKHFGWADHLIFNIAILTVTIYAIFQVNKPQSDITPSEVQLS</sequence>
<protein>
    <submittedName>
        <fullName evidence="7">MauE/DoxX family redox-associated membrane protein</fullName>
    </submittedName>
</protein>
<evidence type="ECO:0000313" key="8">
    <source>
        <dbReference type="Proteomes" id="UP001449657"/>
    </source>
</evidence>
<keyword evidence="3 5" id="KW-1133">Transmembrane helix</keyword>
<feature type="transmembrane region" description="Helical" evidence="5">
    <location>
        <begin position="45"/>
        <end position="65"/>
    </location>
</feature>
<dbReference type="Pfam" id="PF07291">
    <property type="entry name" value="MauE"/>
    <property type="match status" value="1"/>
</dbReference>
<accession>A0ABZ2ZDC8</accession>
<evidence type="ECO:0000256" key="3">
    <source>
        <dbReference type="ARBA" id="ARBA00022989"/>
    </source>
</evidence>
<keyword evidence="8" id="KW-1185">Reference proteome</keyword>
<evidence type="ECO:0000256" key="4">
    <source>
        <dbReference type="ARBA" id="ARBA00023136"/>
    </source>
</evidence>
<evidence type="ECO:0000259" key="6">
    <source>
        <dbReference type="Pfam" id="PF07291"/>
    </source>
</evidence>
<evidence type="ECO:0000256" key="2">
    <source>
        <dbReference type="ARBA" id="ARBA00022692"/>
    </source>
</evidence>
<keyword evidence="4 5" id="KW-0472">Membrane</keyword>
<reference evidence="7 8" key="1">
    <citation type="submission" date="2024-03" db="EMBL/GenBank/DDBJ databases">
        <title>Chitinophaga caseinilytica sp. nov., a casein hydrolysing bacterium isolated from forest soil.</title>
        <authorList>
            <person name="Lee D.S."/>
            <person name="Han D.M."/>
            <person name="Baek J.H."/>
            <person name="Choi D.G."/>
            <person name="Jeon J.H."/>
            <person name="Jeon C.O."/>
        </authorList>
    </citation>
    <scope>NUCLEOTIDE SEQUENCE [LARGE SCALE GENOMIC DNA]</scope>
    <source>
        <strain evidence="7 8">KACC 19118</strain>
    </source>
</reference>
<evidence type="ECO:0000313" key="7">
    <source>
        <dbReference type="EMBL" id="WZN48454.1"/>
    </source>
</evidence>
<name>A0ABZ2ZDC8_9BACT</name>
<keyword evidence="2 5" id="KW-0812">Transmembrane</keyword>
<feature type="transmembrane region" description="Helical" evidence="5">
    <location>
        <begin position="72"/>
        <end position="96"/>
    </location>
</feature>
<feature type="domain" description="Methylamine utilisation protein MauE" evidence="6">
    <location>
        <begin position="6"/>
        <end position="131"/>
    </location>
</feature>
<proteinExistence type="predicted"/>
<gene>
    <name evidence="7" type="ORF">WJU22_09730</name>
</gene>
<evidence type="ECO:0000256" key="1">
    <source>
        <dbReference type="ARBA" id="ARBA00004141"/>
    </source>
</evidence>
<dbReference type="InterPro" id="IPR009908">
    <property type="entry name" value="Methylamine_util_MauE"/>
</dbReference>
<dbReference type="RefSeq" id="WP_341843045.1">
    <property type="nucleotide sequence ID" value="NZ_CP149792.1"/>
</dbReference>
<evidence type="ECO:0000256" key="5">
    <source>
        <dbReference type="SAM" id="Phobius"/>
    </source>
</evidence>
<dbReference type="EMBL" id="CP150096">
    <property type="protein sequence ID" value="WZN48454.1"/>
    <property type="molecule type" value="Genomic_DNA"/>
</dbReference>